<evidence type="ECO:0000256" key="5">
    <source>
        <dbReference type="SAM" id="Phobius"/>
    </source>
</evidence>
<dbReference type="EMBL" id="CAJJDM010000072">
    <property type="protein sequence ID" value="CAD8083041.1"/>
    <property type="molecule type" value="Genomic_DNA"/>
</dbReference>
<feature type="transmembrane region" description="Helical" evidence="5">
    <location>
        <begin position="121"/>
        <end position="141"/>
    </location>
</feature>
<dbReference type="InterPro" id="IPR007273">
    <property type="entry name" value="SCAMP"/>
</dbReference>
<dbReference type="AlphaFoldDB" id="A0A8S1MY53"/>
<comment type="caution">
    <text evidence="6">The sequence shown here is derived from an EMBL/GenBank/DDBJ whole genome shotgun (WGS) entry which is preliminary data.</text>
</comment>
<proteinExistence type="predicted"/>
<organism evidence="6 7">
    <name type="scientific">Paramecium primaurelia</name>
    <dbReference type="NCBI Taxonomy" id="5886"/>
    <lineage>
        <taxon>Eukaryota</taxon>
        <taxon>Sar</taxon>
        <taxon>Alveolata</taxon>
        <taxon>Ciliophora</taxon>
        <taxon>Intramacronucleata</taxon>
        <taxon>Oligohymenophorea</taxon>
        <taxon>Peniculida</taxon>
        <taxon>Parameciidae</taxon>
        <taxon>Paramecium</taxon>
    </lineage>
</organism>
<keyword evidence="2 5" id="KW-0812">Transmembrane</keyword>
<evidence type="ECO:0000256" key="2">
    <source>
        <dbReference type="ARBA" id="ARBA00022692"/>
    </source>
</evidence>
<dbReference type="GO" id="GO:0016020">
    <property type="term" value="C:membrane"/>
    <property type="evidence" value="ECO:0007669"/>
    <property type="project" value="UniProtKB-SubCell"/>
</dbReference>
<reference evidence="6" key="1">
    <citation type="submission" date="2021-01" db="EMBL/GenBank/DDBJ databases">
        <authorList>
            <consortium name="Genoscope - CEA"/>
            <person name="William W."/>
        </authorList>
    </citation>
    <scope>NUCLEOTIDE SEQUENCE</scope>
</reference>
<feature type="transmembrane region" description="Helical" evidence="5">
    <location>
        <begin position="81"/>
        <end position="100"/>
    </location>
</feature>
<dbReference type="OMA" id="MHACAIL"/>
<feature type="transmembrane region" description="Helical" evidence="5">
    <location>
        <begin position="46"/>
        <end position="66"/>
    </location>
</feature>
<keyword evidence="3 5" id="KW-1133">Transmembrane helix</keyword>
<gene>
    <name evidence="6" type="ORF">PPRIM_AZ9-3.1.T0690080</name>
</gene>
<accession>A0A8S1MY53</accession>
<evidence type="ECO:0000313" key="7">
    <source>
        <dbReference type="Proteomes" id="UP000688137"/>
    </source>
</evidence>
<protein>
    <submittedName>
        <fullName evidence="6">Uncharacterized protein</fullName>
    </submittedName>
</protein>
<keyword evidence="7" id="KW-1185">Reference proteome</keyword>
<dbReference type="Proteomes" id="UP000688137">
    <property type="component" value="Unassembled WGS sequence"/>
</dbReference>
<name>A0A8S1MY53_PARPR</name>
<evidence type="ECO:0000256" key="1">
    <source>
        <dbReference type="ARBA" id="ARBA00004141"/>
    </source>
</evidence>
<feature type="transmembrane region" description="Helical" evidence="5">
    <location>
        <begin position="153"/>
        <end position="178"/>
    </location>
</feature>
<keyword evidence="4 5" id="KW-0472">Membrane</keyword>
<evidence type="ECO:0000256" key="4">
    <source>
        <dbReference type="ARBA" id="ARBA00023136"/>
    </source>
</evidence>
<evidence type="ECO:0000313" key="6">
    <source>
        <dbReference type="EMBL" id="CAD8083041.1"/>
    </source>
</evidence>
<dbReference type="Pfam" id="PF04144">
    <property type="entry name" value="SCAMP"/>
    <property type="match status" value="1"/>
</dbReference>
<evidence type="ECO:0000256" key="3">
    <source>
        <dbReference type="ARBA" id="ARBA00022989"/>
    </source>
</evidence>
<dbReference type="GO" id="GO:0015031">
    <property type="term" value="P:protein transport"/>
    <property type="evidence" value="ECO:0007669"/>
    <property type="project" value="InterPro"/>
</dbReference>
<sequence>MQKYQAAIIGKKSNQPDINWTDFNWPPIIKIFHFDLSELQDPYKSLVRLLYISYLLIFGTTCLNLLDSFIQAGVGYPKIRILYGFLNIFIFNGIQMYIFYRGYKGLCADQSLLKWYKILHLVAGILWLIVSIIDALGWNGFVRAAYFGDQGEGGLVFLSIMESLGFLFSFILTPVCIYKVHTFVFDTIEITDKL</sequence>
<comment type="subcellular location">
    <subcellularLocation>
        <location evidence="1">Membrane</location>
        <topology evidence="1">Multi-pass membrane protein</topology>
    </subcellularLocation>
</comment>